<name>A0AAD9D3L3_9STRA</name>
<evidence type="ECO:0000256" key="1">
    <source>
        <dbReference type="SAM" id="MobiDB-lite"/>
    </source>
</evidence>
<protein>
    <submittedName>
        <fullName evidence="2">Uncharacterized protein</fullName>
    </submittedName>
</protein>
<dbReference type="AlphaFoldDB" id="A0AAD9D3L3"/>
<keyword evidence="3" id="KW-1185">Reference proteome</keyword>
<feature type="region of interest" description="Disordered" evidence="1">
    <location>
        <begin position="221"/>
        <end position="243"/>
    </location>
</feature>
<comment type="caution">
    <text evidence="2">The sequence shown here is derived from an EMBL/GenBank/DDBJ whole genome shotgun (WGS) entry which is preliminary data.</text>
</comment>
<evidence type="ECO:0000313" key="3">
    <source>
        <dbReference type="Proteomes" id="UP001224775"/>
    </source>
</evidence>
<gene>
    <name evidence="2" type="ORF">QTG54_016898</name>
</gene>
<dbReference type="EMBL" id="JATAAI010000067">
    <property type="protein sequence ID" value="KAK1732417.1"/>
    <property type="molecule type" value="Genomic_DNA"/>
</dbReference>
<accession>A0AAD9D3L3</accession>
<dbReference type="Proteomes" id="UP001224775">
    <property type="component" value="Unassembled WGS sequence"/>
</dbReference>
<feature type="compositionally biased region" description="Basic and acidic residues" evidence="1">
    <location>
        <begin position="221"/>
        <end position="237"/>
    </location>
</feature>
<proteinExistence type="predicted"/>
<sequence>MLSEKGLFDTYDKFVQSVFDTKTTRGALGVGKWKDQQFIAVLDQFRDDFAAKGVKVALCKRKSGKGTYRWLEFIDVEEAGGEYVPQFDVANFSGQIIKTVYTKIEFPHGVAVEELKQWGGRKKLKEKVPIFVERMLEKYDLFQEYEQMVDHVVEAGVGSNTKMWNITKLKELMKVYQPIFKAKGVEIFFSHKQEWVQHGQHGGHFEYFRWIEFVDRAEQPSYRPQRDAETKDSRGLEEGCSVM</sequence>
<organism evidence="2 3">
    <name type="scientific">Skeletonema marinoi</name>
    <dbReference type="NCBI Taxonomy" id="267567"/>
    <lineage>
        <taxon>Eukaryota</taxon>
        <taxon>Sar</taxon>
        <taxon>Stramenopiles</taxon>
        <taxon>Ochrophyta</taxon>
        <taxon>Bacillariophyta</taxon>
        <taxon>Coscinodiscophyceae</taxon>
        <taxon>Thalassiosirophycidae</taxon>
        <taxon>Thalassiosirales</taxon>
        <taxon>Skeletonemataceae</taxon>
        <taxon>Skeletonema</taxon>
        <taxon>Skeletonema marinoi-dohrnii complex</taxon>
    </lineage>
</organism>
<reference evidence="2" key="1">
    <citation type="submission" date="2023-06" db="EMBL/GenBank/DDBJ databases">
        <title>Survivors Of The Sea: Transcriptome response of Skeletonema marinoi to long-term dormancy.</title>
        <authorList>
            <person name="Pinder M.I.M."/>
            <person name="Kourtchenko O."/>
            <person name="Robertson E.K."/>
            <person name="Larsson T."/>
            <person name="Maumus F."/>
            <person name="Osuna-Cruz C.M."/>
            <person name="Vancaester E."/>
            <person name="Stenow R."/>
            <person name="Vandepoele K."/>
            <person name="Ploug H."/>
            <person name="Bruchert V."/>
            <person name="Godhe A."/>
            <person name="Topel M."/>
        </authorList>
    </citation>
    <scope>NUCLEOTIDE SEQUENCE</scope>
    <source>
        <strain evidence="2">R05AC</strain>
    </source>
</reference>
<evidence type="ECO:0000313" key="2">
    <source>
        <dbReference type="EMBL" id="KAK1732417.1"/>
    </source>
</evidence>